<evidence type="ECO:0000313" key="2">
    <source>
        <dbReference type="Proteomes" id="UP000292235"/>
    </source>
</evidence>
<organism evidence="1 2">
    <name type="scientific">Streptomonospora litoralis</name>
    <dbReference type="NCBI Taxonomy" id="2498135"/>
    <lineage>
        <taxon>Bacteria</taxon>
        <taxon>Bacillati</taxon>
        <taxon>Actinomycetota</taxon>
        <taxon>Actinomycetes</taxon>
        <taxon>Streptosporangiales</taxon>
        <taxon>Nocardiopsidaceae</taxon>
        <taxon>Streptomonospora</taxon>
    </lineage>
</organism>
<dbReference type="Proteomes" id="UP000292235">
    <property type="component" value="Chromosome"/>
</dbReference>
<gene>
    <name evidence="1" type="ORF">EKD16_08040</name>
</gene>
<dbReference type="RefSeq" id="WP_131097773.1">
    <property type="nucleotide sequence ID" value="NZ_CP036455.1"/>
</dbReference>
<name>A0A4V0ZJG5_9ACTN</name>
<reference evidence="1 2" key="1">
    <citation type="submission" date="2019-02" db="EMBL/GenBank/DDBJ databases">
        <authorList>
            <person name="Khodamoradi S."/>
            <person name="Hahnke R.L."/>
            <person name="Kaempfer P."/>
            <person name="Schumann P."/>
            <person name="Rohde M."/>
            <person name="Steinert M."/>
            <person name="Luzhetskyy A."/>
            <person name="Wink J."/>
            <person name="Ruckert C."/>
        </authorList>
    </citation>
    <scope>NUCLEOTIDE SEQUENCE [LARGE SCALE GENOMIC DNA]</scope>
    <source>
        <strain evidence="1 2">M2</strain>
    </source>
</reference>
<sequence>MRTRNDEREALHGPWDESQAALAELRKAFPAYRFWRSMLQTCTQGDWHAQHITTGVVYDAASAADLRQMLEEAS</sequence>
<evidence type="ECO:0000313" key="1">
    <source>
        <dbReference type="EMBL" id="QBI53402.1"/>
    </source>
</evidence>
<keyword evidence="2" id="KW-1185">Reference proteome</keyword>
<dbReference type="KEGG" id="strr:EKD16_08040"/>
<dbReference type="AlphaFoldDB" id="A0A4V0ZJG5"/>
<protein>
    <submittedName>
        <fullName evidence="1">Uncharacterized protein</fullName>
    </submittedName>
</protein>
<dbReference type="EMBL" id="CP036455">
    <property type="protein sequence ID" value="QBI53402.1"/>
    <property type="molecule type" value="Genomic_DNA"/>
</dbReference>
<accession>A0A4V0ZJG5</accession>
<dbReference type="OrthoDB" id="3482380at2"/>
<proteinExistence type="predicted"/>